<accession>A0A1H1D4E8</accession>
<protein>
    <submittedName>
        <fullName evidence="3">Uncharacterized protein</fullName>
    </submittedName>
</protein>
<reference evidence="2 5" key="3">
    <citation type="submission" date="2018-07" db="EMBL/GenBank/DDBJ databases">
        <title>Genome sequence of extremly halophilic archaeon Halopelagius longus strain BC12-B1.</title>
        <authorList>
            <person name="Zhang X."/>
        </authorList>
    </citation>
    <scope>NUCLEOTIDE SEQUENCE [LARGE SCALE GENOMIC DNA]</scope>
    <source>
        <strain evidence="2 5">BC12-B1</strain>
    </source>
</reference>
<dbReference type="AlphaFoldDB" id="A0A1H1D4E8"/>
<evidence type="ECO:0000313" key="5">
    <source>
        <dbReference type="Proteomes" id="UP000255421"/>
    </source>
</evidence>
<keyword evidence="1" id="KW-0472">Membrane</keyword>
<keyword evidence="1" id="KW-1133">Transmembrane helix</keyword>
<name>A0A1H1D4E8_9EURY</name>
<dbReference type="EMBL" id="FNKQ01000003">
    <property type="protein sequence ID" value="SDQ71312.1"/>
    <property type="molecule type" value="Genomic_DNA"/>
</dbReference>
<keyword evidence="1" id="KW-0812">Transmembrane</keyword>
<dbReference type="Proteomes" id="UP000255421">
    <property type="component" value="Unassembled WGS sequence"/>
</dbReference>
<organism evidence="3 4">
    <name type="scientific">Halopelagius longus</name>
    <dbReference type="NCBI Taxonomy" id="1236180"/>
    <lineage>
        <taxon>Archaea</taxon>
        <taxon>Methanobacteriati</taxon>
        <taxon>Methanobacteriota</taxon>
        <taxon>Stenosarchaea group</taxon>
        <taxon>Halobacteria</taxon>
        <taxon>Halobacteriales</taxon>
        <taxon>Haloferacaceae</taxon>
    </lineage>
</organism>
<feature type="transmembrane region" description="Helical" evidence="1">
    <location>
        <begin position="25"/>
        <end position="42"/>
    </location>
</feature>
<gene>
    <name evidence="2" type="ORF">DWB78_05135</name>
    <name evidence="3" type="ORF">SAMN05216278_2222</name>
</gene>
<reference evidence="3" key="1">
    <citation type="submission" date="2016-10" db="EMBL/GenBank/DDBJ databases">
        <authorList>
            <person name="de Groot N.N."/>
        </authorList>
    </citation>
    <scope>NUCLEOTIDE SEQUENCE [LARGE SCALE GENOMIC DNA]</scope>
    <source>
        <strain evidence="3">CGMCC 1.12397</strain>
    </source>
</reference>
<dbReference type="Proteomes" id="UP000199289">
    <property type="component" value="Unassembled WGS sequence"/>
</dbReference>
<keyword evidence="5" id="KW-1185">Reference proteome</keyword>
<evidence type="ECO:0000313" key="2">
    <source>
        <dbReference type="EMBL" id="RDI71162.1"/>
    </source>
</evidence>
<evidence type="ECO:0000313" key="4">
    <source>
        <dbReference type="Proteomes" id="UP000199289"/>
    </source>
</evidence>
<reference evidence="4" key="2">
    <citation type="submission" date="2016-10" db="EMBL/GenBank/DDBJ databases">
        <authorList>
            <person name="Varghese N."/>
            <person name="Submissions S."/>
        </authorList>
    </citation>
    <scope>NUCLEOTIDE SEQUENCE [LARGE SCALE GENOMIC DNA]</scope>
    <source>
        <strain evidence="4">CGMCC 1.12397</strain>
    </source>
</reference>
<proteinExistence type="predicted"/>
<evidence type="ECO:0000256" key="1">
    <source>
        <dbReference type="SAM" id="Phobius"/>
    </source>
</evidence>
<dbReference type="EMBL" id="QQST01000001">
    <property type="protein sequence ID" value="RDI71162.1"/>
    <property type="molecule type" value="Genomic_DNA"/>
</dbReference>
<sequence length="77" mass="8606">MAFAVVLSASWVCDDARDRLPNAEAFLWTGLVLLTGLFAAVTRRVSDAAFVLYALSLYGARTRGRSWWAVRNGRRSR</sequence>
<evidence type="ECO:0000313" key="3">
    <source>
        <dbReference type="EMBL" id="SDQ71312.1"/>
    </source>
</evidence>